<dbReference type="SUPFAM" id="SSF53474">
    <property type="entry name" value="alpha/beta-Hydrolases"/>
    <property type="match status" value="1"/>
</dbReference>
<accession>A0ABR9V7H2</accession>
<evidence type="ECO:0000313" key="3">
    <source>
        <dbReference type="EMBL" id="MBE9223817.1"/>
    </source>
</evidence>
<dbReference type="Gene3D" id="3.40.50.1820">
    <property type="entry name" value="alpha/beta hydrolase"/>
    <property type="match status" value="1"/>
</dbReference>
<dbReference type="InterPro" id="IPR050266">
    <property type="entry name" value="AB_hydrolase_sf"/>
</dbReference>
<dbReference type="EMBL" id="JADEWC010000052">
    <property type="protein sequence ID" value="MBE9223817.1"/>
    <property type="molecule type" value="Genomic_DNA"/>
</dbReference>
<reference evidence="3 4" key="1">
    <citation type="submission" date="2020-10" db="EMBL/GenBank/DDBJ databases">
        <authorList>
            <person name="Castelo-Branco R."/>
            <person name="Eusebio N."/>
            <person name="Adriana R."/>
            <person name="Vieira A."/>
            <person name="Brugerolle De Fraissinette N."/>
            <person name="Rezende De Castro R."/>
            <person name="Schneider M.P."/>
            <person name="Vasconcelos V."/>
            <person name="Leao P.N."/>
        </authorList>
    </citation>
    <scope>NUCLEOTIDE SEQUENCE [LARGE SCALE GENOMIC DNA]</scope>
    <source>
        <strain evidence="3 4">LEGE 03274</strain>
    </source>
</reference>
<name>A0ABR9V7H2_9CHRO</name>
<keyword evidence="4" id="KW-1185">Reference proteome</keyword>
<comment type="caution">
    <text evidence="3">The sequence shown here is derived from an EMBL/GenBank/DDBJ whole genome shotgun (WGS) entry which is preliminary data.</text>
</comment>
<keyword evidence="1 3" id="KW-0378">Hydrolase</keyword>
<dbReference type="RefSeq" id="WP_193802031.1">
    <property type="nucleotide sequence ID" value="NZ_JADEWC010000052.1"/>
</dbReference>
<feature type="domain" description="AB hydrolase-1" evidence="2">
    <location>
        <begin position="31"/>
        <end position="271"/>
    </location>
</feature>
<dbReference type="Pfam" id="PF00561">
    <property type="entry name" value="Abhydrolase_1"/>
    <property type="match status" value="1"/>
</dbReference>
<proteinExistence type="predicted"/>
<organism evidence="3 4">
    <name type="scientific">Cyanobacterium stanieri LEGE 03274</name>
    <dbReference type="NCBI Taxonomy" id="1828756"/>
    <lineage>
        <taxon>Bacteria</taxon>
        <taxon>Bacillati</taxon>
        <taxon>Cyanobacteriota</taxon>
        <taxon>Cyanophyceae</taxon>
        <taxon>Oscillatoriophycideae</taxon>
        <taxon>Chroococcales</taxon>
        <taxon>Geminocystaceae</taxon>
        <taxon>Cyanobacterium</taxon>
    </lineage>
</organism>
<dbReference type="GO" id="GO:0016787">
    <property type="term" value="F:hydrolase activity"/>
    <property type="evidence" value="ECO:0007669"/>
    <property type="project" value="UniProtKB-KW"/>
</dbReference>
<evidence type="ECO:0000256" key="1">
    <source>
        <dbReference type="ARBA" id="ARBA00022801"/>
    </source>
</evidence>
<evidence type="ECO:0000313" key="4">
    <source>
        <dbReference type="Proteomes" id="UP000654604"/>
    </source>
</evidence>
<dbReference type="Proteomes" id="UP000654604">
    <property type="component" value="Unassembled WGS sequence"/>
</dbReference>
<evidence type="ECO:0000259" key="2">
    <source>
        <dbReference type="Pfam" id="PF00561"/>
    </source>
</evidence>
<sequence length="288" mass="33284">MNINTKKGFLKIRDFNHYYEWIKQEDNQPKPVMVFIHGWGGSCRYWRTTARAIAPYFDCLLYDMRGFGQSQEKTIHDQTQSYELEEYAQDLVALLQGFNLEKVYLNSHSMGASIATLFLSIAPEKVEKAILTSNGIFTYNRLAFALFHQISEYVVKFRYNWLLKIPFAEKFFMARFLHQPIAKHMSIAFLEDFLMADCQTALHTIYTSVSKKSVETISQAYQNISLPTLLISGEKDQIIPANMGKSAALLNPEMIKYQVIKATGHFPMLEDSKTYLKVMGNFLNLEFN</sequence>
<dbReference type="PANTHER" id="PTHR43798:SF31">
    <property type="entry name" value="AB HYDROLASE SUPERFAMILY PROTEIN YCLE"/>
    <property type="match status" value="1"/>
</dbReference>
<dbReference type="InterPro" id="IPR029058">
    <property type="entry name" value="AB_hydrolase_fold"/>
</dbReference>
<protein>
    <submittedName>
        <fullName evidence="3">Alpha/beta hydrolase</fullName>
    </submittedName>
</protein>
<dbReference type="PRINTS" id="PR00111">
    <property type="entry name" value="ABHYDROLASE"/>
</dbReference>
<gene>
    <name evidence="3" type="ORF">IQ215_14040</name>
</gene>
<dbReference type="PANTHER" id="PTHR43798">
    <property type="entry name" value="MONOACYLGLYCEROL LIPASE"/>
    <property type="match status" value="1"/>
</dbReference>
<dbReference type="InterPro" id="IPR000073">
    <property type="entry name" value="AB_hydrolase_1"/>
</dbReference>